<feature type="region of interest" description="Disordered" evidence="14">
    <location>
        <begin position="687"/>
        <end position="898"/>
    </location>
</feature>
<keyword evidence="7" id="KW-0325">Glycoprotein</keyword>
<feature type="compositionally biased region" description="Low complexity" evidence="14">
    <location>
        <begin position="471"/>
        <end position="480"/>
    </location>
</feature>
<evidence type="ECO:0000256" key="8">
    <source>
        <dbReference type="ARBA" id="ARBA00023211"/>
    </source>
</evidence>
<feature type="compositionally biased region" description="Polar residues" evidence="14">
    <location>
        <begin position="939"/>
        <end position="948"/>
    </location>
</feature>
<feature type="region of interest" description="Disordered" evidence="14">
    <location>
        <begin position="342"/>
        <end position="364"/>
    </location>
</feature>
<feature type="compositionally biased region" description="Low complexity" evidence="14">
    <location>
        <begin position="632"/>
        <end position="645"/>
    </location>
</feature>
<dbReference type="HOGENOM" id="CLU_003372_0_0_1"/>
<feature type="region of interest" description="Disordered" evidence="14">
    <location>
        <begin position="399"/>
        <end position="450"/>
    </location>
</feature>
<feature type="compositionally biased region" description="Basic residues" evidence="14">
    <location>
        <begin position="804"/>
        <end position="816"/>
    </location>
</feature>
<evidence type="ECO:0000256" key="9">
    <source>
        <dbReference type="ARBA" id="ARBA00038162"/>
    </source>
</evidence>
<comment type="catalytic activity">
    <reaction evidence="11">
        <text>[1,4-alpha-D-glucosyl](n)-L-tyrosyl-[glycogenin] + UDP-alpha-D-glucose = [1,4-alpha-D-glucosyl](n+1)-L-tyrosyl-[glycogenin] + UDP + H(+)</text>
        <dbReference type="Rhea" id="RHEA:56560"/>
        <dbReference type="Rhea" id="RHEA-COMP:14606"/>
        <dbReference type="Rhea" id="RHEA-COMP:14607"/>
        <dbReference type="ChEBI" id="CHEBI:15378"/>
        <dbReference type="ChEBI" id="CHEBI:58223"/>
        <dbReference type="ChEBI" id="CHEBI:58885"/>
        <dbReference type="ChEBI" id="CHEBI:140574"/>
        <dbReference type="EC" id="2.4.1.186"/>
    </reaction>
</comment>
<dbReference type="STRING" id="686832.A0A0C3CG80"/>
<evidence type="ECO:0000313" key="15">
    <source>
        <dbReference type="EMBL" id="KIM47765.1"/>
    </source>
</evidence>
<feature type="region of interest" description="Disordered" evidence="14">
    <location>
        <begin position="910"/>
        <end position="970"/>
    </location>
</feature>
<dbReference type="InterPro" id="IPR050587">
    <property type="entry name" value="GNT1/Glycosyltrans_8"/>
</dbReference>
<dbReference type="Pfam" id="PF01501">
    <property type="entry name" value="Glyco_transf_8"/>
    <property type="match status" value="1"/>
</dbReference>
<dbReference type="CDD" id="cd02537">
    <property type="entry name" value="GT8_Glycogenin"/>
    <property type="match status" value="1"/>
</dbReference>
<keyword evidence="6" id="KW-0320">Glycogen biosynthesis</keyword>
<comment type="catalytic activity">
    <reaction evidence="12">
        <text>L-tyrosyl-[glycogenin] + UDP-alpha-D-glucose = alpha-D-glucosyl-L-tyrosyl-[glycogenin] + UDP + H(+)</text>
        <dbReference type="Rhea" id="RHEA:23360"/>
        <dbReference type="Rhea" id="RHEA-COMP:14604"/>
        <dbReference type="Rhea" id="RHEA-COMP:14605"/>
        <dbReference type="ChEBI" id="CHEBI:15378"/>
        <dbReference type="ChEBI" id="CHEBI:46858"/>
        <dbReference type="ChEBI" id="CHEBI:58223"/>
        <dbReference type="ChEBI" id="CHEBI:58885"/>
        <dbReference type="ChEBI" id="CHEBI:140573"/>
        <dbReference type="EC" id="2.4.1.186"/>
    </reaction>
</comment>
<evidence type="ECO:0000256" key="13">
    <source>
        <dbReference type="ARBA" id="ARBA00057883"/>
    </source>
</evidence>
<reference evidence="15 16" key="1">
    <citation type="submission" date="2014-04" db="EMBL/GenBank/DDBJ databases">
        <authorList>
            <consortium name="DOE Joint Genome Institute"/>
            <person name="Kuo A."/>
            <person name="Gay G."/>
            <person name="Dore J."/>
            <person name="Kohler A."/>
            <person name="Nagy L.G."/>
            <person name="Floudas D."/>
            <person name="Copeland A."/>
            <person name="Barry K.W."/>
            <person name="Cichocki N."/>
            <person name="Veneault-Fourrey C."/>
            <person name="LaButti K."/>
            <person name="Lindquist E.A."/>
            <person name="Lipzen A."/>
            <person name="Lundell T."/>
            <person name="Morin E."/>
            <person name="Murat C."/>
            <person name="Sun H."/>
            <person name="Tunlid A."/>
            <person name="Henrissat B."/>
            <person name="Grigoriev I.V."/>
            <person name="Hibbett D.S."/>
            <person name="Martin F."/>
            <person name="Nordberg H.P."/>
            <person name="Cantor M.N."/>
            <person name="Hua S.X."/>
        </authorList>
    </citation>
    <scope>NUCLEOTIDE SEQUENCE [LARGE SCALE GENOMIC DNA]</scope>
    <source>
        <strain evidence="16">h7</strain>
    </source>
</reference>
<dbReference type="Gene3D" id="3.90.550.10">
    <property type="entry name" value="Spore Coat Polysaccharide Biosynthesis Protein SpsA, Chain A"/>
    <property type="match status" value="1"/>
</dbReference>
<dbReference type="InterPro" id="IPR002495">
    <property type="entry name" value="Glyco_trans_8"/>
</dbReference>
<evidence type="ECO:0000256" key="7">
    <source>
        <dbReference type="ARBA" id="ARBA00023180"/>
    </source>
</evidence>
<gene>
    <name evidence="15" type="ORF">M413DRAFT_439435</name>
</gene>
<comment type="subcellular location">
    <subcellularLocation>
        <location evidence="2">Cytoplasm</location>
    </subcellularLocation>
</comment>
<organism evidence="15 16">
    <name type="scientific">Hebeloma cylindrosporum</name>
    <dbReference type="NCBI Taxonomy" id="76867"/>
    <lineage>
        <taxon>Eukaryota</taxon>
        <taxon>Fungi</taxon>
        <taxon>Dikarya</taxon>
        <taxon>Basidiomycota</taxon>
        <taxon>Agaricomycotina</taxon>
        <taxon>Agaricomycetes</taxon>
        <taxon>Agaricomycetidae</taxon>
        <taxon>Agaricales</taxon>
        <taxon>Agaricineae</taxon>
        <taxon>Hymenogastraceae</taxon>
        <taxon>Hebeloma</taxon>
    </lineage>
</organism>
<keyword evidence="4" id="KW-0808">Transferase</keyword>
<feature type="compositionally biased region" description="Polar residues" evidence="14">
    <location>
        <begin position="353"/>
        <end position="364"/>
    </location>
</feature>
<dbReference type="PANTHER" id="PTHR11183">
    <property type="entry name" value="GLYCOGENIN SUBFAMILY MEMBER"/>
    <property type="match status" value="1"/>
</dbReference>
<accession>A0A0C3CG80</accession>
<feature type="compositionally biased region" description="Low complexity" evidence="14">
    <location>
        <begin position="911"/>
        <end position="932"/>
    </location>
</feature>
<sequence length="1003" mass="109863">MAMAPFAIVSLLSSDSYLPGALAQVAALRELHPDPPVAPEVPFQTVCLVTPETVNVASIKRLRKVYDHVIGVEILEQDNPAGLKLLGRPDLTTVLTKLHVFRLTQFSKIIFLDADVLPIRPISHLLSLPFEFSAAPDVGWPDIFNSGVLVLTPGEEKFDQLNHLIASKPSWDGGDQGLLNEWRGGDWNRLSFTYNTTPTAAYTYAPAYERYGSQIKAIHFIGPNKPWNSLAYRTPFSGGQPDPPDSVQRAYDYDSLVDRWFDVYDRHYHSESILAQTPFEVQRYTAAWDQPPTENNLPVDALGLDELKRLAIQGINASITETRPGEGTYRTMPLEGRVDLMRPRKETKDEKPTQANPKPPQTQIHIPQSFDDFDDHFPVDPFNYEEPLSTPVARRATLSDDHPRWQTLPTPGPNEVPPSPRLRLVSLPPTPSALPPFPKTPADFYGSESEAESLLLAKPDNVHHHQQHHVPLAPEPQQEPLQHDHHPNDQEVNNAAPARPVSPPMVSWNPAVEPPPNVTPTPNAFPADTYFANVWDHTPSKQNDQAHPGPSPPDSGGFFQPPPASIIPDTLIKQGHYRNVTGDSPLGATPSPDRTKIKSVFPWEAKPRVMPGRVFPDSDAPPPSLFLSPGGQSQTSTATPSTPETKGPSYSARAIPLSPLYGLPTTLNYANAWDTIPSIQKYASRLVKPPPPPATLAPAFEDDTYRKGRRMSRDERTEMSSHDGDDEDNADDEDEHLVSSGNEWDDDSDGESTRRRSRRGSVVTATVPKGMKKEYKHRGVQTLIIEKRAQGVQADPPPKPEYKHSKRHSTSSKRHWAPATGASVVAPTTTKDVTHGGHDLSVNTLRQNSKSPSVSPKPLSPLRSPREFIALTGAGGTKTAAKAPPLKPTVRTSDSTLMASGTAVVPSPLMATASHTAPPPTSTQSPNASTAPLARRSSNDSSLGSPASSIGPVSPVEGYPVASPMRKATRVWDPARGVDLFKRGSEEVLARFLKMGAWEDENR</sequence>
<dbReference type="AlphaFoldDB" id="A0A0C3CG80"/>
<feature type="compositionally biased region" description="Pro residues" evidence="14">
    <location>
        <begin position="428"/>
        <end position="439"/>
    </location>
</feature>
<dbReference type="Proteomes" id="UP000053424">
    <property type="component" value="Unassembled WGS sequence"/>
</dbReference>
<evidence type="ECO:0000256" key="1">
    <source>
        <dbReference type="ARBA" id="ARBA00001936"/>
    </source>
</evidence>
<evidence type="ECO:0000313" key="16">
    <source>
        <dbReference type="Proteomes" id="UP000053424"/>
    </source>
</evidence>
<evidence type="ECO:0000256" key="6">
    <source>
        <dbReference type="ARBA" id="ARBA00023056"/>
    </source>
</evidence>
<feature type="region of interest" description="Disordered" evidence="14">
    <location>
        <begin position="462"/>
        <end position="525"/>
    </location>
</feature>
<feature type="compositionally biased region" description="Basic and acidic residues" evidence="14">
    <location>
        <begin position="342"/>
        <end position="352"/>
    </location>
</feature>
<dbReference type="GO" id="GO:0005978">
    <property type="term" value="P:glycogen biosynthetic process"/>
    <property type="evidence" value="ECO:0007669"/>
    <property type="project" value="UniProtKB-KW"/>
</dbReference>
<evidence type="ECO:0000256" key="4">
    <source>
        <dbReference type="ARBA" id="ARBA00022679"/>
    </source>
</evidence>
<dbReference type="SUPFAM" id="SSF53448">
    <property type="entry name" value="Nucleotide-diphospho-sugar transferases"/>
    <property type="match status" value="1"/>
</dbReference>
<evidence type="ECO:0000256" key="2">
    <source>
        <dbReference type="ARBA" id="ARBA00004496"/>
    </source>
</evidence>
<dbReference type="GO" id="GO:0005737">
    <property type="term" value="C:cytoplasm"/>
    <property type="evidence" value="ECO:0007669"/>
    <property type="project" value="UniProtKB-SubCell"/>
</dbReference>
<feature type="compositionally biased region" description="Pro residues" evidence="14">
    <location>
        <begin position="410"/>
        <end position="420"/>
    </location>
</feature>
<comment type="cofactor">
    <cofactor evidence="1">
        <name>Mn(2+)</name>
        <dbReference type="ChEBI" id="CHEBI:29035"/>
    </cofactor>
</comment>
<keyword evidence="8" id="KW-0464">Manganese</keyword>
<evidence type="ECO:0000256" key="3">
    <source>
        <dbReference type="ARBA" id="ARBA00022490"/>
    </source>
</evidence>
<evidence type="ECO:0000256" key="14">
    <source>
        <dbReference type="SAM" id="MobiDB-lite"/>
    </source>
</evidence>
<dbReference type="GO" id="GO:0008466">
    <property type="term" value="F:glycogenin glucosyltransferase activity"/>
    <property type="evidence" value="ECO:0007669"/>
    <property type="project" value="UniProtKB-EC"/>
</dbReference>
<feature type="compositionally biased region" description="Low complexity" evidence="14">
    <location>
        <begin position="849"/>
        <end position="863"/>
    </location>
</feature>
<evidence type="ECO:0000256" key="5">
    <source>
        <dbReference type="ARBA" id="ARBA00022723"/>
    </source>
</evidence>
<evidence type="ECO:0000256" key="12">
    <source>
        <dbReference type="ARBA" id="ARBA00052293"/>
    </source>
</evidence>
<feature type="compositionally biased region" description="Acidic residues" evidence="14">
    <location>
        <begin position="724"/>
        <end position="735"/>
    </location>
</feature>
<proteinExistence type="inferred from homology"/>
<evidence type="ECO:0000256" key="11">
    <source>
        <dbReference type="ARBA" id="ARBA00050886"/>
    </source>
</evidence>
<dbReference type="OrthoDB" id="2014201at2759"/>
<dbReference type="EC" id="2.4.1.186" evidence="10"/>
<dbReference type="InterPro" id="IPR029044">
    <property type="entry name" value="Nucleotide-diphossugar_trans"/>
</dbReference>
<keyword evidence="16" id="KW-1185">Reference proteome</keyword>
<keyword evidence="3" id="KW-0963">Cytoplasm</keyword>
<dbReference type="FunFam" id="3.90.550.10:FF:000092">
    <property type="entry name" value="Glycogenin 2"/>
    <property type="match status" value="1"/>
</dbReference>
<comment type="function">
    <text evidence="13">Self-glucosylating initiator of glycogen synthesis. It catalyzes the formation of a short alpha (1,4)-glucosyl chain covalently attached via a glucose 1-O-tyrosyl linkage to internal tyrosine residues and these chains act as primers for the elongation reaction catalyzed by glycogen synthase.</text>
</comment>
<evidence type="ECO:0000256" key="10">
    <source>
        <dbReference type="ARBA" id="ARBA00038934"/>
    </source>
</evidence>
<protein>
    <recommendedName>
        <fullName evidence="10">glycogenin glucosyltransferase</fullName>
        <ecNumber evidence="10">2.4.1.186</ecNumber>
    </recommendedName>
</protein>
<feature type="region of interest" description="Disordered" evidence="14">
    <location>
        <begin position="537"/>
        <end position="651"/>
    </location>
</feature>
<feature type="compositionally biased region" description="Basic and acidic residues" evidence="14">
    <location>
        <begin position="703"/>
        <end position="723"/>
    </location>
</feature>
<dbReference type="EMBL" id="KN831769">
    <property type="protein sequence ID" value="KIM47765.1"/>
    <property type="molecule type" value="Genomic_DNA"/>
</dbReference>
<keyword evidence="5" id="KW-0479">Metal-binding</keyword>
<comment type="similarity">
    <text evidence="9">Belongs to the glycosyltransferase 8 family. Glycogenin subfamily.</text>
</comment>
<dbReference type="GO" id="GO:0046872">
    <property type="term" value="F:metal ion binding"/>
    <property type="evidence" value="ECO:0007669"/>
    <property type="project" value="UniProtKB-KW"/>
</dbReference>
<reference evidence="16" key="2">
    <citation type="submission" date="2015-01" db="EMBL/GenBank/DDBJ databases">
        <title>Evolutionary Origins and Diversification of the Mycorrhizal Mutualists.</title>
        <authorList>
            <consortium name="DOE Joint Genome Institute"/>
            <consortium name="Mycorrhizal Genomics Consortium"/>
            <person name="Kohler A."/>
            <person name="Kuo A."/>
            <person name="Nagy L.G."/>
            <person name="Floudas D."/>
            <person name="Copeland A."/>
            <person name="Barry K.W."/>
            <person name="Cichocki N."/>
            <person name="Veneault-Fourrey C."/>
            <person name="LaButti K."/>
            <person name="Lindquist E.A."/>
            <person name="Lipzen A."/>
            <person name="Lundell T."/>
            <person name="Morin E."/>
            <person name="Murat C."/>
            <person name="Riley R."/>
            <person name="Ohm R."/>
            <person name="Sun H."/>
            <person name="Tunlid A."/>
            <person name="Henrissat B."/>
            <person name="Grigoriev I.V."/>
            <person name="Hibbett D.S."/>
            <person name="Martin F."/>
        </authorList>
    </citation>
    <scope>NUCLEOTIDE SEQUENCE [LARGE SCALE GENOMIC DNA]</scope>
    <source>
        <strain evidence="16">h7</strain>
    </source>
</reference>
<name>A0A0C3CG80_HEBCY</name>